<dbReference type="PANTHER" id="PTHR45138:SF9">
    <property type="entry name" value="DIGUANYLATE CYCLASE DGCM-RELATED"/>
    <property type="match status" value="1"/>
</dbReference>
<dbReference type="InterPro" id="IPR050469">
    <property type="entry name" value="Diguanylate_Cyclase"/>
</dbReference>
<evidence type="ECO:0000313" key="6">
    <source>
        <dbReference type="Proteomes" id="UP000305539"/>
    </source>
</evidence>
<dbReference type="RefSeq" id="WP_136899356.1">
    <property type="nucleotide sequence ID" value="NZ_SWJE01000028.1"/>
</dbReference>
<dbReference type="EC" id="2.7.7.65" evidence="1"/>
<dbReference type="InterPro" id="IPR000160">
    <property type="entry name" value="GGDEF_dom"/>
</dbReference>
<keyword evidence="3" id="KW-1133">Transmembrane helix</keyword>
<keyword evidence="6" id="KW-1185">Reference proteome</keyword>
<dbReference type="Pfam" id="PF00990">
    <property type="entry name" value="GGDEF"/>
    <property type="match status" value="1"/>
</dbReference>
<feature type="domain" description="GGDEF" evidence="4">
    <location>
        <begin position="251"/>
        <end position="383"/>
    </location>
</feature>
<evidence type="ECO:0000313" key="5">
    <source>
        <dbReference type="EMBL" id="TKC78229.1"/>
    </source>
</evidence>
<dbReference type="CDD" id="cd01949">
    <property type="entry name" value="GGDEF"/>
    <property type="match status" value="1"/>
</dbReference>
<feature type="transmembrane region" description="Helical" evidence="3">
    <location>
        <begin position="149"/>
        <end position="169"/>
    </location>
</feature>
<feature type="transmembrane region" description="Helical" evidence="3">
    <location>
        <begin position="60"/>
        <end position="77"/>
    </location>
</feature>
<dbReference type="EMBL" id="SWJE01000028">
    <property type="protein sequence ID" value="TKC78229.1"/>
    <property type="molecule type" value="Genomic_DNA"/>
</dbReference>
<dbReference type="PROSITE" id="PS50887">
    <property type="entry name" value="GGDEF"/>
    <property type="match status" value="1"/>
</dbReference>
<organism evidence="5 6">
    <name type="scientific">Trinickia terrae</name>
    <dbReference type="NCBI Taxonomy" id="2571161"/>
    <lineage>
        <taxon>Bacteria</taxon>
        <taxon>Pseudomonadati</taxon>
        <taxon>Pseudomonadota</taxon>
        <taxon>Betaproteobacteria</taxon>
        <taxon>Burkholderiales</taxon>
        <taxon>Burkholderiaceae</taxon>
        <taxon>Trinickia</taxon>
    </lineage>
</organism>
<feature type="transmembrane region" description="Helical" evidence="3">
    <location>
        <begin position="89"/>
        <end position="110"/>
    </location>
</feature>
<evidence type="ECO:0000256" key="3">
    <source>
        <dbReference type="SAM" id="Phobius"/>
    </source>
</evidence>
<dbReference type="InterPro" id="IPR029787">
    <property type="entry name" value="Nucleotide_cyclase"/>
</dbReference>
<dbReference type="SMART" id="SM00267">
    <property type="entry name" value="GGDEF"/>
    <property type="match status" value="1"/>
</dbReference>
<dbReference type="PANTHER" id="PTHR45138">
    <property type="entry name" value="REGULATORY COMPONENTS OF SENSORY TRANSDUCTION SYSTEM"/>
    <property type="match status" value="1"/>
</dbReference>
<protein>
    <recommendedName>
        <fullName evidence="1">diguanylate cyclase</fullName>
        <ecNumber evidence="1">2.7.7.65</ecNumber>
    </recommendedName>
</protein>
<dbReference type="InterPro" id="IPR043128">
    <property type="entry name" value="Rev_trsase/Diguanyl_cyclase"/>
</dbReference>
<feature type="transmembrane region" description="Helical" evidence="3">
    <location>
        <begin position="6"/>
        <end position="26"/>
    </location>
</feature>
<reference evidence="5 6" key="1">
    <citation type="submission" date="2019-04" db="EMBL/GenBank/DDBJ databases">
        <title>Trinickia sp. 7GSK02, isolated from subtropical forest soil.</title>
        <authorList>
            <person name="Gao Z.-H."/>
            <person name="Qiu L.-H."/>
        </authorList>
    </citation>
    <scope>NUCLEOTIDE SEQUENCE [LARGE SCALE GENOMIC DNA]</scope>
    <source>
        <strain evidence="5 6">7GSK02</strain>
    </source>
</reference>
<comment type="catalytic activity">
    <reaction evidence="2">
        <text>2 GTP = 3',3'-c-di-GMP + 2 diphosphate</text>
        <dbReference type="Rhea" id="RHEA:24898"/>
        <dbReference type="ChEBI" id="CHEBI:33019"/>
        <dbReference type="ChEBI" id="CHEBI:37565"/>
        <dbReference type="ChEBI" id="CHEBI:58805"/>
        <dbReference type="EC" id="2.7.7.65"/>
    </reaction>
</comment>
<name>A0A4U1HBP5_9BURK</name>
<accession>A0A4U1HBP5</accession>
<dbReference type="GO" id="GO:0052621">
    <property type="term" value="F:diguanylate cyclase activity"/>
    <property type="evidence" value="ECO:0007669"/>
    <property type="project" value="UniProtKB-EC"/>
</dbReference>
<keyword evidence="3" id="KW-0472">Membrane</keyword>
<sequence length="395" mass="42418">MLSPVSLIGIAILSCAISMGVFGSLLRAAIPGLTRWFSAYALVTVALTVLALRGHEPENLVYFTASTLLLAGAYLMLQGCRQFFGRPVWRPLELAGCGALFLALTYWNFVSSNLDVRVMLMSMFFAYVRFAIAWVAYRFRPPHRPQYAYLFVSIAALLGTLFHVGRSLAYGLGWTHQTALLEPTPLNTALLGLGIVTLPCLSIGIVMLAHDRLAERMERLATIDELTGALMRRAFIARVEALLRTACAARITLSIAILDIDHFKSVNDRHGHAAGDRTLAHFVSVLSQGLRGTDVLGRLGGEEFAVLFMSTGKAEAAQLLRTVQSTVSASPAPSGSGAIACTFSAGVDEFGDGDTLATVLARADAALYSAKAMGRNCVVEAPSPEGLSFEYAHAN</sequence>
<dbReference type="AlphaFoldDB" id="A0A4U1HBP5"/>
<dbReference type="NCBIfam" id="TIGR00254">
    <property type="entry name" value="GGDEF"/>
    <property type="match status" value="1"/>
</dbReference>
<evidence type="ECO:0000256" key="1">
    <source>
        <dbReference type="ARBA" id="ARBA00012528"/>
    </source>
</evidence>
<proteinExistence type="predicted"/>
<dbReference type="FunFam" id="3.30.70.270:FF:000001">
    <property type="entry name" value="Diguanylate cyclase domain protein"/>
    <property type="match status" value="1"/>
</dbReference>
<feature type="transmembrane region" description="Helical" evidence="3">
    <location>
        <begin position="116"/>
        <end position="137"/>
    </location>
</feature>
<comment type="caution">
    <text evidence="5">The sequence shown here is derived from an EMBL/GenBank/DDBJ whole genome shotgun (WGS) entry which is preliminary data.</text>
</comment>
<gene>
    <name evidence="5" type="ORF">FAZ69_32090</name>
</gene>
<feature type="transmembrane region" description="Helical" evidence="3">
    <location>
        <begin position="189"/>
        <end position="209"/>
    </location>
</feature>
<dbReference type="SUPFAM" id="SSF55073">
    <property type="entry name" value="Nucleotide cyclase"/>
    <property type="match status" value="1"/>
</dbReference>
<evidence type="ECO:0000256" key="2">
    <source>
        <dbReference type="ARBA" id="ARBA00034247"/>
    </source>
</evidence>
<dbReference type="OrthoDB" id="9813903at2"/>
<feature type="transmembrane region" description="Helical" evidence="3">
    <location>
        <begin position="33"/>
        <end position="54"/>
    </location>
</feature>
<keyword evidence="3" id="KW-0812">Transmembrane</keyword>
<evidence type="ECO:0000259" key="4">
    <source>
        <dbReference type="PROSITE" id="PS50887"/>
    </source>
</evidence>
<dbReference type="Gene3D" id="3.30.70.270">
    <property type="match status" value="1"/>
</dbReference>
<dbReference type="Proteomes" id="UP000305539">
    <property type="component" value="Unassembled WGS sequence"/>
</dbReference>